<feature type="compositionally biased region" description="Polar residues" evidence="3">
    <location>
        <begin position="367"/>
        <end position="378"/>
    </location>
</feature>
<dbReference type="OrthoDB" id="21471at2759"/>
<dbReference type="Proteomes" id="UP000278143">
    <property type="component" value="Unassembled WGS sequence"/>
</dbReference>
<name>A0A4P9YUT8_9FUNG</name>
<protein>
    <recommendedName>
        <fullName evidence="4">RING-type domain-containing protein</fullName>
    </recommendedName>
</protein>
<feature type="domain" description="RING-type" evidence="4">
    <location>
        <begin position="123"/>
        <end position="168"/>
    </location>
</feature>
<dbReference type="GO" id="GO:0005737">
    <property type="term" value="C:cytoplasm"/>
    <property type="evidence" value="ECO:0007669"/>
    <property type="project" value="TreeGrafter"/>
</dbReference>
<dbReference type="AlphaFoldDB" id="A0A4P9YUT8"/>
<dbReference type="PANTHER" id="PTHR31315:SF1">
    <property type="entry name" value="PROTEIN SIP5"/>
    <property type="match status" value="1"/>
</dbReference>
<keyword evidence="2" id="KW-0479">Metal-binding</keyword>
<keyword evidence="2" id="KW-0862">Zinc</keyword>
<dbReference type="CDD" id="cd24139">
    <property type="entry name" value="SIP5-like"/>
    <property type="match status" value="1"/>
</dbReference>
<dbReference type="PROSITE" id="PS50089">
    <property type="entry name" value="ZF_RING_2"/>
    <property type="match status" value="1"/>
</dbReference>
<feature type="compositionally biased region" description="Basic and acidic residues" evidence="3">
    <location>
        <begin position="332"/>
        <end position="342"/>
    </location>
</feature>
<accession>A0A4P9YUT8</accession>
<keyword evidence="6" id="KW-1185">Reference proteome</keyword>
<feature type="compositionally biased region" description="Polar residues" evidence="3">
    <location>
        <begin position="425"/>
        <end position="434"/>
    </location>
</feature>
<gene>
    <name evidence="5" type="ORF">SYNPS1DRAFT_24403</name>
</gene>
<dbReference type="InterPro" id="IPR001841">
    <property type="entry name" value="Znf_RING"/>
</dbReference>
<sequence length="453" mass="49062">MGNTVGKREVDSVDGGALLSNGIYAESAQDYDHRTVRKLMLERRLAPFYKGLADLDEIKSTAMLANLCTDGVRIGGAGAPSKLDLRRQAMANNSHGTGDRHRSQRDTDGRLSVADLYRNAIECPICFLFYPRNINYSRCCHQPICTECFLQIKRSGSDITTPASCPFCVKPNFGVVYTPPESADFYLLPGDDEKLDSPLEGDTHAHAPDQKTAAVTCDDVRPDLLRRSQRRLVNASLAAINERRRAGRVGGSIISASQGDPHIVSGSNSNRTGNHRHHGQQEHGNRHRRAATTNNTAYLSAMRNMGVDLEEMMVAEAIRLSLLDQTTTATATDEHDEREAEGQGRATTDSGSSAPPRNSDEHAAQGAASSSTTLQCRSMEQMRRDVSGSRANDDGDDNDDDDTDDIPLALADRSISLPALAQHGHPNTTGTANPLDNIIETVATPPDPTSSSL</sequence>
<evidence type="ECO:0000259" key="4">
    <source>
        <dbReference type="PROSITE" id="PS50089"/>
    </source>
</evidence>
<evidence type="ECO:0000256" key="1">
    <source>
        <dbReference type="ARBA" id="ARBA00010402"/>
    </source>
</evidence>
<feature type="compositionally biased region" description="Acidic residues" evidence="3">
    <location>
        <begin position="394"/>
        <end position="405"/>
    </location>
</feature>
<organism evidence="5 6">
    <name type="scientific">Syncephalis pseudoplumigaleata</name>
    <dbReference type="NCBI Taxonomy" id="1712513"/>
    <lineage>
        <taxon>Eukaryota</taxon>
        <taxon>Fungi</taxon>
        <taxon>Fungi incertae sedis</taxon>
        <taxon>Zoopagomycota</taxon>
        <taxon>Zoopagomycotina</taxon>
        <taxon>Zoopagomycetes</taxon>
        <taxon>Zoopagales</taxon>
        <taxon>Piptocephalidaceae</taxon>
        <taxon>Syncephalis</taxon>
    </lineage>
</organism>
<dbReference type="EMBL" id="KZ990895">
    <property type="protein sequence ID" value="RKP23538.1"/>
    <property type="molecule type" value="Genomic_DNA"/>
</dbReference>
<feature type="compositionally biased region" description="Polar residues" evidence="3">
    <location>
        <begin position="345"/>
        <end position="356"/>
    </location>
</feature>
<evidence type="ECO:0000256" key="3">
    <source>
        <dbReference type="SAM" id="MobiDB-lite"/>
    </source>
</evidence>
<comment type="similarity">
    <text evidence="1">Belongs to the SIP5 family.</text>
</comment>
<keyword evidence="2" id="KW-0863">Zinc-finger</keyword>
<feature type="compositionally biased region" description="Basic and acidic residues" evidence="3">
    <location>
        <begin position="380"/>
        <end position="393"/>
    </location>
</feature>
<evidence type="ECO:0000313" key="6">
    <source>
        <dbReference type="Proteomes" id="UP000278143"/>
    </source>
</evidence>
<dbReference type="InterPro" id="IPR039301">
    <property type="entry name" value="Sip5/DA2"/>
</dbReference>
<evidence type="ECO:0000313" key="5">
    <source>
        <dbReference type="EMBL" id="RKP23538.1"/>
    </source>
</evidence>
<reference evidence="6" key="1">
    <citation type="journal article" date="2018" name="Nat. Microbiol.">
        <title>Leveraging single-cell genomics to expand the fungal tree of life.</title>
        <authorList>
            <person name="Ahrendt S.R."/>
            <person name="Quandt C.A."/>
            <person name="Ciobanu D."/>
            <person name="Clum A."/>
            <person name="Salamov A."/>
            <person name="Andreopoulos B."/>
            <person name="Cheng J.F."/>
            <person name="Woyke T."/>
            <person name="Pelin A."/>
            <person name="Henrissat B."/>
            <person name="Reynolds N.K."/>
            <person name="Benny G.L."/>
            <person name="Smith M.E."/>
            <person name="James T.Y."/>
            <person name="Grigoriev I.V."/>
        </authorList>
    </citation>
    <scope>NUCLEOTIDE SEQUENCE [LARGE SCALE GENOMIC DNA]</scope>
    <source>
        <strain evidence="6">Benny S71-1</strain>
    </source>
</reference>
<dbReference type="PANTHER" id="PTHR31315">
    <property type="entry name" value="PROTEIN SIP5"/>
    <property type="match status" value="1"/>
</dbReference>
<feature type="region of interest" description="Disordered" evidence="3">
    <location>
        <begin position="328"/>
        <end position="453"/>
    </location>
</feature>
<dbReference type="GO" id="GO:0008270">
    <property type="term" value="F:zinc ion binding"/>
    <property type="evidence" value="ECO:0007669"/>
    <property type="project" value="UniProtKB-KW"/>
</dbReference>
<evidence type="ECO:0000256" key="2">
    <source>
        <dbReference type="PROSITE-ProRule" id="PRU00175"/>
    </source>
</evidence>
<feature type="region of interest" description="Disordered" evidence="3">
    <location>
        <begin position="251"/>
        <end position="291"/>
    </location>
</feature>
<proteinExistence type="inferred from homology"/>